<evidence type="ECO:0000313" key="4">
    <source>
        <dbReference type="Proteomes" id="UP000035034"/>
    </source>
</evidence>
<name>H0QUM9_9ACTN</name>
<dbReference type="STRING" id="1077974.GOEFS_004_00450"/>
<dbReference type="Proteomes" id="UP000035034">
    <property type="component" value="Unassembled WGS sequence"/>
</dbReference>
<evidence type="ECO:0000259" key="2">
    <source>
        <dbReference type="Pfam" id="PF13338"/>
    </source>
</evidence>
<dbReference type="RefSeq" id="WP_007315868.1">
    <property type="nucleotide sequence ID" value="NZ_BAEH01000004.1"/>
</dbReference>
<evidence type="ECO:0000313" key="3">
    <source>
        <dbReference type="EMBL" id="GAB16530.1"/>
    </source>
</evidence>
<feature type="region of interest" description="Disordered" evidence="1">
    <location>
        <begin position="347"/>
        <end position="369"/>
    </location>
</feature>
<evidence type="ECO:0000256" key="1">
    <source>
        <dbReference type="SAM" id="MobiDB-lite"/>
    </source>
</evidence>
<reference evidence="3 4" key="1">
    <citation type="submission" date="2011-12" db="EMBL/GenBank/DDBJ databases">
        <title>Whole genome shotgun sequence of Gordonia effusa NBRC 100432.</title>
        <authorList>
            <person name="Yoshida I."/>
            <person name="Takarada H."/>
            <person name="Hosoyama A."/>
            <person name="Tsuchikane K."/>
            <person name="Katsumata H."/>
            <person name="Yamazaki S."/>
            <person name="Fujita N."/>
        </authorList>
    </citation>
    <scope>NUCLEOTIDE SEQUENCE [LARGE SCALE GENOMIC DNA]</scope>
    <source>
        <strain evidence="3 4">NBRC 100432</strain>
    </source>
</reference>
<dbReference type="EMBL" id="BAEH01000004">
    <property type="protein sequence ID" value="GAB16530.1"/>
    <property type="molecule type" value="Genomic_DNA"/>
</dbReference>
<organism evidence="3 4">
    <name type="scientific">Gordonia effusa NBRC 100432</name>
    <dbReference type="NCBI Taxonomy" id="1077974"/>
    <lineage>
        <taxon>Bacteria</taxon>
        <taxon>Bacillati</taxon>
        <taxon>Actinomycetota</taxon>
        <taxon>Actinomycetes</taxon>
        <taxon>Mycobacteriales</taxon>
        <taxon>Gordoniaceae</taxon>
        <taxon>Gordonia</taxon>
    </lineage>
</organism>
<comment type="caution">
    <text evidence="3">The sequence shown here is derived from an EMBL/GenBank/DDBJ whole genome shotgun (WGS) entry which is preliminary data.</text>
</comment>
<dbReference type="AlphaFoldDB" id="H0QUM9"/>
<dbReference type="InterPro" id="IPR025159">
    <property type="entry name" value="AbiEi_N"/>
</dbReference>
<proteinExistence type="predicted"/>
<accession>H0QUM9</accession>
<protein>
    <recommendedName>
        <fullName evidence="2">AbiEi antitoxin N-terminal domain-containing protein</fullName>
    </recommendedName>
</protein>
<feature type="domain" description="AbiEi antitoxin N-terminal" evidence="2">
    <location>
        <begin position="17"/>
        <end position="61"/>
    </location>
</feature>
<sequence>MTKRVGGLGAASLTTADVAAEQWGVATSAQLSAVGVNATHVNRLVETGVLDRLHQGVYRLVRFPLTPLDDLRAAWIGADRARFVADRLDGSDPLVVISHLSAAAMYEVGDLAADEHTLTARRRMRLSIPDVRVHVDRRLDRADWTVVDGLLVTTALRTVADLIADGIDGEHIGAIMRDLLQRDLVQADELVTLLDERGTALGYKRGRGQEVLDELLELVGVSSNTTALARGAPLEVLAATLPRIYPELIPRAAGLQNLIVAPALTEAFRGIAAEHIIPPELRAQLNELGRNLTATAMTPEFIEQLRQTLANLQPLISPAAAQLGQVNNMGVAPGGAQIGRAVAQLSEISSSVEDDGDPGETSDQGSVHS</sequence>
<keyword evidence="4" id="KW-1185">Reference proteome</keyword>
<dbReference type="Pfam" id="PF13338">
    <property type="entry name" value="AbiEi_4"/>
    <property type="match status" value="1"/>
</dbReference>
<dbReference type="OrthoDB" id="4381337at2"/>
<gene>
    <name evidence="3" type="ORF">GOEFS_004_00450</name>
</gene>
<dbReference type="eggNOG" id="COG5340">
    <property type="taxonomic scope" value="Bacteria"/>
</dbReference>